<dbReference type="CDD" id="cd06267">
    <property type="entry name" value="PBP1_LacI_sugar_binding-like"/>
    <property type="match status" value="1"/>
</dbReference>
<dbReference type="Proteomes" id="UP000469430">
    <property type="component" value="Unassembled WGS sequence"/>
</dbReference>
<dbReference type="GO" id="GO:0003700">
    <property type="term" value="F:DNA-binding transcription factor activity"/>
    <property type="evidence" value="ECO:0007669"/>
    <property type="project" value="TreeGrafter"/>
</dbReference>
<dbReference type="SUPFAM" id="SSF47413">
    <property type="entry name" value="lambda repressor-like DNA-binding domains"/>
    <property type="match status" value="1"/>
</dbReference>
<dbReference type="PANTHER" id="PTHR30146:SF138">
    <property type="entry name" value="TRANSCRIPTIONAL REGULATORY PROTEIN"/>
    <property type="match status" value="1"/>
</dbReference>
<evidence type="ECO:0000259" key="5">
    <source>
        <dbReference type="PROSITE" id="PS50932"/>
    </source>
</evidence>
<dbReference type="PROSITE" id="PS50932">
    <property type="entry name" value="HTH_LACI_2"/>
    <property type="match status" value="1"/>
</dbReference>
<dbReference type="Pfam" id="PF00356">
    <property type="entry name" value="LacI"/>
    <property type="match status" value="1"/>
</dbReference>
<evidence type="ECO:0000256" key="3">
    <source>
        <dbReference type="ARBA" id="ARBA00023163"/>
    </source>
</evidence>
<dbReference type="GO" id="GO:0000976">
    <property type="term" value="F:transcription cis-regulatory region binding"/>
    <property type="evidence" value="ECO:0007669"/>
    <property type="project" value="TreeGrafter"/>
</dbReference>
<feature type="region of interest" description="Disordered" evidence="4">
    <location>
        <begin position="1"/>
        <end position="21"/>
    </location>
</feature>
<keyword evidence="3" id="KW-0804">Transcription</keyword>
<accession>A0A6I4TZ51</accession>
<proteinExistence type="predicted"/>
<dbReference type="InterPro" id="IPR010982">
    <property type="entry name" value="Lambda_DNA-bd_dom_sf"/>
</dbReference>
<dbReference type="SMART" id="SM00354">
    <property type="entry name" value="HTH_LACI"/>
    <property type="match status" value="1"/>
</dbReference>
<evidence type="ECO:0000313" key="7">
    <source>
        <dbReference type="Proteomes" id="UP000469430"/>
    </source>
</evidence>
<dbReference type="AlphaFoldDB" id="A0A6I4TZ51"/>
<evidence type="ECO:0000256" key="1">
    <source>
        <dbReference type="ARBA" id="ARBA00023015"/>
    </source>
</evidence>
<dbReference type="PANTHER" id="PTHR30146">
    <property type="entry name" value="LACI-RELATED TRANSCRIPTIONAL REPRESSOR"/>
    <property type="match status" value="1"/>
</dbReference>
<gene>
    <name evidence="6" type="ORF">GRI97_15225</name>
</gene>
<feature type="domain" description="HTH lacI-type" evidence="5">
    <location>
        <begin position="21"/>
        <end position="75"/>
    </location>
</feature>
<sequence>MPQLREPVFPSMSRNSSDKRPTLKDLAREAGVSLASASYAVNGTGSVGEQTRAHILEVAQRIGYRQNLAARVMKTGRSGNLALVLPDLTNPFFPTLAQALFRSARARGYGMFLIDTEGNEELEHSALSRVSDIGVDGLVWFPIRDKDTSQGVLKHMPAVVLDRTVPGFAAVGVDYHDAGRLAARHLLDMGHRRIGIISGPGDVASMRDRCDGAQALIAAEGELAFRVENAFSVDLEPPVIDALLHSDATAIFAAADVIAIGVLRHAQARGLQIPRDLSVLGFDDIPLADQQIPPLSTIELPVETIATTAVEALLAQLEADGPKTLPAMPLVTTNLVERRTVAAPSDGAGSSTEHPASRP</sequence>
<evidence type="ECO:0000256" key="2">
    <source>
        <dbReference type="ARBA" id="ARBA00023125"/>
    </source>
</evidence>
<dbReference type="CDD" id="cd01392">
    <property type="entry name" value="HTH_LacI"/>
    <property type="match status" value="1"/>
</dbReference>
<reference evidence="6 7" key="1">
    <citation type="submission" date="2019-12" db="EMBL/GenBank/DDBJ databases">
        <title>Genomic-based taxomic classification of the family Erythrobacteraceae.</title>
        <authorList>
            <person name="Xu L."/>
        </authorList>
    </citation>
    <scope>NUCLEOTIDE SEQUENCE [LARGE SCALE GENOMIC DNA]</scope>
    <source>
        <strain evidence="6 7">S36</strain>
    </source>
</reference>
<dbReference type="EMBL" id="WTYJ01000003">
    <property type="protein sequence ID" value="MXP00342.1"/>
    <property type="molecule type" value="Genomic_DNA"/>
</dbReference>
<dbReference type="InterPro" id="IPR000843">
    <property type="entry name" value="HTH_LacI"/>
</dbReference>
<keyword evidence="1" id="KW-0805">Transcription regulation</keyword>
<comment type="caution">
    <text evidence="6">The sequence shown here is derived from an EMBL/GenBank/DDBJ whole genome shotgun (WGS) entry which is preliminary data.</text>
</comment>
<protein>
    <submittedName>
        <fullName evidence="6">Substrate-binding domain-containing protein</fullName>
    </submittedName>
</protein>
<dbReference type="InterPro" id="IPR046335">
    <property type="entry name" value="LacI/GalR-like_sensor"/>
</dbReference>
<keyword evidence="2" id="KW-0238">DNA-binding</keyword>
<dbReference type="Gene3D" id="1.10.260.40">
    <property type="entry name" value="lambda repressor-like DNA-binding domains"/>
    <property type="match status" value="1"/>
</dbReference>
<keyword evidence="7" id="KW-1185">Reference proteome</keyword>
<name>A0A6I4TZ51_9SPHN</name>
<dbReference type="Pfam" id="PF13377">
    <property type="entry name" value="Peripla_BP_3"/>
    <property type="match status" value="1"/>
</dbReference>
<dbReference type="SUPFAM" id="SSF53822">
    <property type="entry name" value="Periplasmic binding protein-like I"/>
    <property type="match status" value="1"/>
</dbReference>
<organism evidence="6 7">
    <name type="scientific">Croceibacterium xixiisoli</name>
    <dbReference type="NCBI Taxonomy" id="1476466"/>
    <lineage>
        <taxon>Bacteria</taxon>
        <taxon>Pseudomonadati</taxon>
        <taxon>Pseudomonadota</taxon>
        <taxon>Alphaproteobacteria</taxon>
        <taxon>Sphingomonadales</taxon>
        <taxon>Erythrobacteraceae</taxon>
        <taxon>Croceibacterium</taxon>
    </lineage>
</organism>
<evidence type="ECO:0000256" key="4">
    <source>
        <dbReference type="SAM" id="MobiDB-lite"/>
    </source>
</evidence>
<evidence type="ECO:0000313" key="6">
    <source>
        <dbReference type="EMBL" id="MXP00342.1"/>
    </source>
</evidence>
<dbReference type="PROSITE" id="PS00356">
    <property type="entry name" value="HTH_LACI_1"/>
    <property type="match status" value="1"/>
</dbReference>
<dbReference type="Gene3D" id="3.40.50.2300">
    <property type="match status" value="2"/>
</dbReference>
<dbReference type="InterPro" id="IPR028082">
    <property type="entry name" value="Peripla_BP_I"/>
</dbReference>